<organism evidence="1 2">
    <name type="scientific">Globisporangium ultimum (strain ATCC 200006 / CBS 805.95 / DAOM BR144)</name>
    <name type="common">Pythium ultimum</name>
    <dbReference type="NCBI Taxonomy" id="431595"/>
    <lineage>
        <taxon>Eukaryota</taxon>
        <taxon>Sar</taxon>
        <taxon>Stramenopiles</taxon>
        <taxon>Oomycota</taxon>
        <taxon>Peronosporomycetes</taxon>
        <taxon>Pythiales</taxon>
        <taxon>Pythiaceae</taxon>
        <taxon>Globisporangium</taxon>
    </lineage>
</organism>
<dbReference type="EnsemblProtists" id="PYU1_T006041">
    <property type="protein sequence ID" value="PYU1_T006041"/>
    <property type="gene ID" value="PYU1_G006029"/>
</dbReference>
<evidence type="ECO:0000313" key="2">
    <source>
        <dbReference type="Proteomes" id="UP000019132"/>
    </source>
</evidence>
<reference evidence="1" key="3">
    <citation type="submission" date="2015-02" db="UniProtKB">
        <authorList>
            <consortium name="EnsemblProtists"/>
        </authorList>
    </citation>
    <scope>IDENTIFICATION</scope>
    <source>
        <strain evidence="1">DAOM BR144</strain>
    </source>
</reference>
<accession>K3WM49</accession>
<sequence length="328" mass="33760">VDCNQPSNIPDSIDDNDGFLVNPQGLTYVGTVLHLKTTKNSATDFNFMVIEAGSLPIFTMNGIGDTELLEGNMRISSGYLQVQEGVTIVTLGLNVQNGGATITSTDSQQTNTDIVSTHSAFGGTTLRVRANRGASSLFMLFEAMTAGTAPVVDIRGDGLTTIRTGGLSIVTGGATIADNQLNVPTLTVKSNSLAYTGSLLKLDTSRVTQYPALDYILIDAQANGIPAFSVEASGKTTIYDGGMIARSSGIASETLVVKATSNLFASDVVSIQSVSTVNHILLKASVVGGAGVLFQIQNTGLTTITQGGLMVTAGGATVNAGGLRVTTG</sequence>
<protein>
    <submittedName>
        <fullName evidence="1">Uncharacterized protein</fullName>
    </submittedName>
</protein>
<dbReference type="OMA" id="PVECNIT"/>
<dbReference type="eggNOG" id="KOG1225">
    <property type="taxonomic scope" value="Eukaryota"/>
</dbReference>
<reference evidence="2" key="1">
    <citation type="journal article" date="2010" name="Genome Biol.">
        <title>Genome sequence of the necrotrophic plant pathogen Pythium ultimum reveals original pathogenicity mechanisms and effector repertoire.</title>
        <authorList>
            <person name="Levesque C.A."/>
            <person name="Brouwer H."/>
            <person name="Cano L."/>
            <person name="Hamilton J.P."/>
            <person name="Holt C."/>
            <person name="Huitema E."/>
            <person name="Raffaele S."/>
            <person name="Robideau G.P."/>
            <person name="Thines M."/>
            <person name="Win J."/>
            <person name="Zerillo M.M."/>
            <person name="Beakes G.W."/>
            <person name="Boore J.L."/>
            <person name="Busam D."/>
            <person name="Dumas B."/>
            <person name="Ferriera S."/>
            <person name="Fuerstenberg S.I."/>
            <person name="Gachon C.M."/>
            <person name="Gaulin E."/>
            <person name="Govers F."/>
            <person name="Grenville-Briggs L."/>
            <person name="Horner N."/>
            <person name="Hostetler J."/>
            <person name="Jiang R.H."/>
            <person name="Johnson J."/>
            <person name="Krajaejun T."/>
            <person name="Lin H."/>
            <person name="Meijer H.J."/>
            <person name="Moore B."/>
            <person name="Morris P."/>
            <person name="Phuntmart V."/>
            <person name="Puiu D."/>
            <person name="Shetty J."/>
            <person name="Stajich J.E."/>
            <person name="Tripathy S."/>
            <person name="Wawra S."/>
            <person name="van West P."/>
            <person name="Whitty B.R."/>
            <person name="Coutinho P.M."/>
            <person name="Henrissat B."/>
            <person name="Martin F."/>
            <person name="Thomas P.D."/>
            <person name="Tyler B.M."/>
            <person name="De Vries R.P."/>
            <person name="Kamoun S."/>
            <person name="Yandell M."/>
            <person name="Tisserat N."/>
            <person name="Buell C.R."/>
        </authorList>
    </citation>
    <scope>NUCLEOTIDE SEQUENCE</scope>
    <source>
        <strain evidence="2">DAOM:BR144</strain>
    </source>
</reference>
<keyword evidence="2" id="KW-1185">Reference proteome</keyword>
<dbReference type="AlphaFoldDB" id="K3WM49"/>
<dbReference type="InParanoid" id="K3WM49"/>
<dbReference type="HOGENOM" id="CLU_848872_0_0_1"/>
<dbReference type="VEuPathDB" id="FungiDB:PYU1_G006029"/>
<dbReference type="EMBL" id="GL376625">
    <property type="status" value="NOT_ANNOTATED_CDS"/>
    <property type="molecule type" value="Genomic_DNA"/>
</dbReference>
<reference evidence="2" key="2">
    <citation type="submission" date="2010-04" db="EMBL/GenBank/DDBJ databases">
        <authorList>
            <person name="Buell R."/>
            <person name="Hamilton J."/>
            <person name="Hostetler J."/>
        </authorList>
    </citation>
    <scope>NUCLEOTIDE SEQUENCE [LARGE SCALE GENOMIC DNA]</scope>
    <source>
        <strain evidence="2">DAOM:BR144</strain>
    </source>
</reference>
<evidence type="ECO:0000313" key="1">
    <source>
        <dbReference type="EnsemblProtists" id="PYU1_T006041"/>
    </source>
</evidence>
<dbReference type="Proteomes" id="UP000019132">
    <property type="component" value="Unassembled WGS sequence"/>
</dbReference>
<dbReference type="STRING" id="431595.K3WM49"/>
<proteinExistence type="predicted"/>
<name>K3WM49_GLOUD</name>